<dbReference type="SUPFAM" id="SSF53613">
    <property type="entry name" value="Ribokinase-like"/>
    <property type="match status" value="1"/>
</dbReference>
<dbReference type="UniPathway" id="UPA00704">
    <property type="reaction ID" value="UER00715"/>
</dbReference>
<dbReference type="AlphaFoldDB" id="A0A318KQU5"/>
<dbReference type="EMBL" id="JALDAW010000013">
    <property type="protein sequence ID" value="MDY5168085.1"/>
    <property type="molecule type" value="Genomic_DNA"/>
</dbReference>
<evidence type="ECO:0000256" key="6">
    <source>
        <dbReference type="PIRNR" id="PIRNR000535"/>
    </source>
</evidence>
<dbReference type="CDD" id="cd01164">
    <property type="entry name" value="FruK_PfkB_like"/>
    <property type="match status" value="1"/>
</dbReference>
<dbReference type="GO" id="GO:0005524">
    <property type="term" value="F:ATP binding"/>
    <property type="evidence" value="ECO:0007669"/>
    <property type="project" value="UniProtKB-KW"/>
</dbReference>
<keyword evidence="4 9" id="KW-0418">Kinase</keyword>
<keyword evidence="10" id="KW-1185">Reference proteome</keyword>
<dbReference type="EC" id="2.7.1.144" evidence="6"/>
<evidence type="ECO:0000256" key="4">
    <source>
        <dbReference type="ARBA" id="ARBA00022777"/>
    </source>
</evidence>
<dbReference type="GO" id="GO:0005988">
    <property type="term" value="P:lactose metabolic process"/>
    <property type="evidence" value="ECO:0007669"/>
    <property type="project" value="UniProtKB-KW"/>
</dbReference>
<comment type="catalytic activity">
    <reaction evidence="6">
        <text>D-tagatofuranose 6-phosphate + ATP = D-tagatofuranose 1,6-bisphosphate + ADP + H(+)</text>
        <dbReference type="Rhea" id="RHEA:12420"/>
        <dbReference type="ChEBI" id="CHEBI:15378"/>
        <dbReference type="ChEBI" id="CHEBI:30616"/>
        <dbReference type="ChEBI" id="CHEBI:58694"/>
        <dbReference type="ChEBI" id="CHEBI:58695"/>
        <dbReference type="ChEBI" id="CHEBI:456216"/>
        <dbReference type="EC" id="2.7.1.144"/>
    </reaction>
</comment>
<proteinExistence type="inferred from homology"/>
<comment type="pathway">
    <text evidence="6">Carbohydrate metabolism; D-tagatose 6-phosphate degradation; D-glyceraldehyde 3-phosphate and glycerone phosphate from D-tagatose 6-phosphate: step 1/2.</text>
</comment>
<dbReference type="Pfam" id="PF00294">
    <property type="entry name" value="PfkB"/>
    <property type="match status" value="1"/>
</dbReference>
<dbReference type="InterPro" id="IPR029056">
    <property type="entry name" value="Ribokinase-like"/>
</dbReference>
<dbReference type="NCBIfam" id="TIGR03168">
    <property type="entry name" value="1-PFK"/>
    <property type="match status" value="1"/>
</dbReference>
<sequence>MIVTVTLNPAVDKVARLDAIREYEINRLSKVESDAGGKGINVSRTIKALHSVSIATGFLGGSGGNFIDCLLQREEIESHMIQIIGNTRNNLKIVDADNRMTEFNEEGPFILQSEQDELFDYLRGCLDGECILILSGSMPKGMSRSTYSRLIEMAKENGSVVILDTTYRHLADSIEAKPAIVKASPDELRQLYHIDHELSEAELIQCGKRMIEDYDLQMGITLVHQQCAYVFTASNVFKTEFPDVDVKTSVGAGDAFVAGFAVGMEQNADIHEVIQLASGCYTAAMLSKNAHPTDIHTIKEWAGRAEIIELK</sequence>
<dbReference type="InterPro" id="IPR011611">
    <property type="entry name" value="PfkB_dom"/>
</dbReference>
<dbReference type="Proteomes" id="UP000247612">
    <property type="component" value="Unassembled WGS sequence"/>
</dbReference>
<accession>A0A318KQU5</accession>
<reference evidence="9 10" key="1">
    <citation type="submission" date="2018-05" db="EMBL/GenBank/DDBJ databases">
        <title>Genomic Encyclopedia of Type Strains, Phase IV (KMG-IV): sequencing the most valuable type-strain genomes for metagenomic binning, comparative biology and taxonomic classification.</title>
        <authorList>
            <person name="Goeker M."/>
        </authorList>
    </citation>
    <scope>NUCLEOTIDE SEQUENCE [LARGE SCALE GENOMIC DNA]</scope>
    <source>
        <strain evidence="9 10">JC118</strain>
    </source>
</reference>
<evidence type="ECO:0000256" key="1">
    <source>
        <dbReference type="ARBA" id="ARBA00005380"/>
    </source>
</evidence>
<keyword evidence="5 6" id="KW-0067">ATP-binding</keyword>
<dbReference type="Gene3D" id="3.40.1190.20">
    <property type="match status" value="1"/>
</dbReference>
<dbReference type="PANTHER" id="PTHR46566:SF2">
    <property type="entry name" value="ATP-DEPENDENT 6-PHOSPHOFRUCTOKINASE ISOZYME 2"/>
    <property type="match status" value="1"/>
</dbReference>
<comment type="caution">
    <text evidence="9">The sequence shown here is derived from an EMBL/GenBank/DDBJ whole genome shotgun (WGS) entry which is preliminary data.</text>
</comment>
<dbReference type="GO" id="GO:0008443">
    <property type="term" value="F:phosphofructokinase activity"/>
    <property type="evidence" value="ECO:0007669"/>
    <property type="project" value="TreeGrafter"/>
</dbReference>
<dbReference type="GO" id="GO:0005829">
    <property type="term" value="C:cytosol"/>
    <property type="evidence" value="ECO:0007669"/>
    <property type="project" value="TreeGrafter"/>
</dbReference>
<protein>
    <recommendedName>
        <fullName evidence="6">Tagatose-6-phosphate kinase</fullName>
        <ecNumber evidence="6">2.7.1.144</ecNumber>
    </recommendedName>
</protein>
<evidence type="ECO:0000259" key="7">
    <source>
        <dbReference type="Pfam" id="PF00294"/>
    </source>
</evidence>
<reference evidence="8" key="2">
    <citation type="submission" date="2022-03" db="EMBL/GenBank/DDBJ databases">
        <title>First case of bacteraemia caused by Dielma fastidiosa in a patient hospitalised with diverticulitis.</title>
        <authorList>
            <person name="Forman-Ankjaer B."/>
            <person name="Hvid-Jensen F."/>
            <person name="Kobel C.M."/>
            <person name="Greve T."/>
        </authorList>
    </citation>
    <scope>NUCLEOTIDE SEQUENCE</scope>
    <source>
        <strain evidence="8">AUH_DF_2021</strain>
    </source>
</reference>
<dbReference type="STRING" id="1034346.GCA_000313565_02237"/>
<name>A0A318KQU5_9FIRM</name>
<dbReference type="PANTHER" id="PTHR46566">
    <property type="entry name" value="1-PHOSPHOFRUCTOKINASE-RELATED"/>
    <property type="match status" value="1"/>
</dbReference>
<organism evidence="9 10">
    <name type="scientific">Dielma fastidiosa</name>
    <dbReference type="NCBI Taxonomy" id="1034346"/>
    <lineage>
        <taxon>Bacteria</taxon>
        <taxon>Bacillati</taxon>
        <taxon>Bacillota</taxon>
        <taxon>Erysipelotrichia</taxon>
        <taxon>Erysipelotrichales</taxon>
        <taxon>Erysipelotrichaceae</taxon>
        <taxon>Dielma</taxon>
    </lineage>
</organism>
<gene>
    <name evidence="9" type="ORF">DES51_1281</name>
    <name evidence="8" type="ORF">MQE39_08140</name>
</gene>
<dbReference type="Proteomes" id="UP001276902">
    <property type="component" value="Unassembled WGS sequence"/>
</dbReference>
<dbReference type="RefSeq" id="WP_022938539.1">
    <property type="nucleotide sequence ID" value="NZ_BAABZA010000005.1"/>
</dbReference>
<dbReference type="InterPro" id="IPR017583">
    <property type="entry name" value="Tagatose/fructose_Pkinase"/>
</dbReference>
<evidence type="ECO:0000313" key="8">
    <source>
        <dbReference type="EMBL" id="MDY5168085.1"/>
    </source>
</evidence>
<evidence type="ECO:0000313" key="9">
    <source>
        <dbReference type="EMBL" id="PXX74003.1"/>
    </source>
</evidence>
<keyword evidence="6" id="KW-0423">Lactose metabolism</keyword>
<dbReference type="PIRSF" id="PIRSF000535">
    <property type="entry name" value="1PFK/6PFK/LacC"/>
    <property type="match status" value="1"/>
</dbReference>
<evidence type="ECO:0000313" key="10">
    <source>
        <dbReference type="Proteomes" id="UP000247612"/>
    </source>
</evidence>
<comment type="similarity">
    <text evidence="1">Belongs to the carbohydrate kinase pfkB family.</text>
</comment>
<evidence type="ECO:0000256" key="5">
    <source>
        <dbReference type="ARBA" id="ARBA00022840"/>
    </source>
</evidence>
<feature type="domain" description="Carbohydrate kinase PfkB" evidence="7">
    <location>
        <begin position="7"/>
        <end position="289"/>
    </location>
</feature>
<dbReference type="EMBL" id="QJKH01000028">
    <property type="protein sequence ID" value="PXX74003.1"/>
    <property type="molecule type" value="Genomic_DNA"/>
</dbReference>
<dbReference type="GO" id="GO:0009024">
    <property type="term" value="F:tagatose-6-phosphate kinase activity"/>
    <property type="evidence" value="ECO:0007669"/>
    <property type="project" value="UniProtKB-EC"/>
</dbReference>
<evidence type="ECO:0000256" key="3">
    <source>
        <dbReference type="ARBA" id="ARBA00022741"/>
    </source>
</evidence>
<keyword evidence="2 6" id="KW-0808">Transferase</keyword>
<evidence type="ECO:0000256" key="2">
    <source>
        <dbReference type="ARBA" id="ARBA00022679"/>
    </source>
</evidence>
<dbReference type="GO" id="GO:2001059">
    <property type="term" value="P:D-tagatose 6-phosphate catabolic process"/>
    <property type="evidence" value="ECO:0007669"/>
    <property type="project" value="UniProtKB-UniPathway"/>
</dbReference>
<keyword evidence="3 6" id="KW-0547">Nucleotide-binding</keyword>
<comment type="similarity">
    <text evidence="6">Belongs to the carbohydrate kinase PfkB family. LacC subfamily.</text>
</comment>